<dbReference type="Proteomes" id="UP000028878">
    <property type="component" value="Unassembled WGS sequence"/>
</dbReference>
<reference evidence="3" key="2">
    <citation type="submission" date="2014-11" db="EMBL/GenBank/DDBJ databases">
        <title>Draft genome sequence of Hydrogenophaga intermedia S1.</title>
        <authorList>
            <person name="Gan H.M."/>
            <person name="Chew T.H."/>
            <person name="Stolz A."/>
        </authorList>
    </citation>
    <scope>NUCLEOTIDE SEQUENCE [LARGE SCALE GENOMIC DNA]</scope>
    <source>
        <strain evidence="3">S1</strain>
    </source>
</reference>
<reference evidence="3" key="1">
    <citation type="submission" date="2014-02" db="EMBL/GenBank/DDBJ databases">
        <authorList>
            <person name="Gan H."/>
        </authorList>
    </citation>
    <scope>NUCLEOTIDE SEQUENCE [LARGE SCALE GENOMIC DNA]</scope>
    <source>
        <strain evidence="3">S1</strain>
    </source>
</reference>
<evidence type="ECO:0000256" key="1">
    <source>
        <dbReference type="SAM" id="Phobius"/>
    </source>
</evidence>
<evidence type="ECO:0000313" key="2">
    <source>
        <dbReference type="EMBL" id="CDN89824.1"/>
    </source>
</evidence>
<protein>
    <submittedName>
        <fullName evidence="2">Integral membrane protein</fullName>
    </submittedName>
</protein>
<dbReference type="RefSeq" id="WP_009517487.1">
    <property type="nucleotide sequence ID" value="NZ_CCAE010000054.1"/>
</dbReference>
<dbReference type="AlphaFoldDB" id="A0A1L1PLZ4"/>
<name>A0A1L1PLZ4_HYDIT</name>
<keyword evidence="1" id="KW-1133">Transmembrane helix</keyword>
<evidence type="ECO:0000313" key="3">
    <source>
        <dbReference type="Proteomes" id="UP000028878"/>
    </source>
</evidence>
<dbReference type="Pfam" id="PF08592">
    <property type="entry name" value="Anthrone_oxy"/>
    <property type="match status" value="1"/>
</dbReference>
<proteinExistence type="predicted"/>
<feature type="transmembrane region" description="Helical" evidence="1">
    <location>
        <begin position="49"/>
        <end position="75"/>
    </location>
</feature>
<accession>A0A1L1PLZ4</accession>
<feature type="transmembrane region" description="Helical" evidence="1">
    <location>
        <begin position="81"/>
        <end position="103"/>
    </location>
</feature>
<feature type="transmembrane region" description="Helical" evidence="1">
    <location>
        <begin position="6"/>
        <end position="28"/>
    </location>
</feature>
<organism evidence="2 3">
    <name type="scientific">Hydrogenophaga intermedia</name>
    <dbReference type="NCBI Taxonomy" id="65786"/>
    <lineage>
        <taxon>Bacteria</taxon>
        <taxon>Pseudomonadati</taxon>
        <taxon>Pseudomonadota</taxon>
        <taxon>Betaproteobacteria</taxon>
        <taxon>Burkholderiales</taxon>
        <taxon>Comamonadaceae</taxon>
        <taxon>Hydrogenophaga</taxon>
    </lineage>
</organism>
<sequence>MNAALAVALIVGSGLMAGVFFAFSTFVMKALAQLPAAQGVAAMQRINVVVLNPMFLGCFMGTAALGLLAIGLAVFDWRGAVSAWMVAAGLLYVLGCFGVTMVFNVPRNERLARLDADSREAAEYWPRYVREWTFWNHVRTLAPTLAVVCAAVASLR</sequence>
<keyword evidence="3" id="KW-1185">Reference proteome</keyword>
<dbReference type="EMBL" id="CCAE010000054">
    <property type="protein sequence ID" value="CDN89824.1"/>
    <property type="molecule type" value="Genomic_DNA"/>
</dbReference>
<gene>
    <name evidence="2" type="ORF">BN948_04264</name>
</gene>
<keyword evidence="1" id="KW-0812">Transmembrane</keyword>
<keyword evidence="1" id="KW-0472">Membrane</keyword>
<dbReference type="InterPro" id="IPR013901">
    <property type="entry name" value="Anthrone_oxy"/>
</dbReference>